<dbReference type="PANTHER" id="PTHR30061">
    <property type="entry name" value="MALTOSE-BINDING PERIPLASMIC PROTEIN"/>
    <property type="match status" value="1"/>
</dbReference>
<dbReference type="EMBL" id="JBHUEE010000006">
    <property type="protein sequence ID" value="MFD1718651.1"/>
    <property type="molecule type" value="Genomic_DNA"/>
</dbReference>
<feature type="chain" id="PRO_5047383767" evidence="5">
    <location>
        <begin position="30"/>
        <end position="435"/>
    </location>
</feature>
<sequence length="435" mass="46430">MNHNSALPRRRALQLFGVGGLTAVATACAGPGSGGGSDAAEQGSGPATDGPIEGDVSFAHWRAEDQAVFADLIDAFTAEHGEVSIAQEISPSNDYQTTALQRIRGGNIGDLFVAFRGAQFVDMVSAGLYADLTDTDVLDKYTPDLITAGEQDGVQYGLPYQFVFNQPITNQDLLESVGVTEPPTDWDGWLAMCEAVLSAGKVPMAWPGGEIGNAGHLFNAMVMNNAPSDDMCTKIETGEYACTDDWFLTTLRQYEELRPYFQNNPTGTAVEPAEQMFAQGEAALLATGSFHMTAVRELGAEFPIGMMAPITVAADEARYEGVSNATFILGVNTASENQAAAYAFLNFLSDPENAGTYANATAQHVTVSDVEYDDDDLAATSEWLEKNTLLAPRFQFTDLDIRNAAEQACIDVVGGATPEQAAERAQGVIDQRIES</sequence>
<comment type="caution">
    <text evidence="6">The sequence shown here is derived from an EMBL/GenBank/DDBJ whole genome shotgun (WGS) entry which is preliminary data.</text>
</comment>
<evidence type="ECO:0000256" key="2">
    <source>
        <dbReference type="ARBA" id="ARBA00022448"/>
    </source>
</evidence>
<protein>
    <submittedName>
        <fullName evidence="6">ABC transporter substrate-binding protein</fullName>
    </submittedName>
</protein>
<evidence type="ECO:0000313" key="7">
    <source>
        <dbReference type="Proteomes" id="UP001597277"/>
    </source>
</evidence>
<evidence type="ECO:0000313" key="6">
    <source>
        <dbReference type="EMBL" id="MFD1718651.1"/>
    </source>
</evidence>
<dbReference type="Proteomes" id="UP001597277">
    <property type="component" value="Unassembled WGS sequence"/>
</dbReference>
<keyword evidence="2" id="KW-0813">Transport</keyword>
<dbReference type="InterPro" id="IPR006311">
    <property type="entry name" value="TAT_signal"/>
</dbReference>
<feature type="region of interest" description="Disordered" evidence="4">
    <location>
        <begin position="31"/>
        <end position="53"/>
    </location>
</feature>
<dbReference type="PROSITE" id="PS51318">
    <property type="entry name" value="TAT"/>
    <property type="match status" value="1"/>
</dbReference>
<proteinExistence type="inferred from homology"/>
<name>A0ABW4L5C0_9MICO</name>
<dbReference type="SUPFAM" id="SSF53850">
    <property type="entry name" value="Periplasmic binding protein-like II"/>
    <property type="match status" value="1"/>
</dbReference>
<reference evidence="7" key="1">
    <citation type="journal article" date="2019" name="Int. J. Syst. Evol. Microbiol.">
        <title>The Global Catalogue of Microorganisms (GCM) 10K type strain sequencing project: providing services to taxonomists for standard genome sequencing and annotation.</title>
        <authorList>
            <consortium name="The Broad Institute Genomics Platform"/>
            <consortium name="The Broad Institute Genome Sequencing Center for Infectious Disease"/>
            <person name="Wu L."/>
            <person name="Ma J."/>
        </authorList>
    </citation>
    <scope>NUCLEOTIDE SEQUENCE [LARGE SCALE GENOMIC DNA]</scope>
    <source>
        <strain evidence="7">JCM 17130</strain>
    </source>
</reference>
<gene>
    <name evidence="6" type="ORF">ACFSE6_12455</name>
</gene>
<evidence type="ECO:0000256" key="4">
    <source>
        <dbReference type="SAM" id="MobiDB-lite"/>
    </source>
</evidence>
<organism evidence="6 7">
    <name type="scientific">Georgenia deserti</name>
    <dbReference type="NCBI Taxonomy" id="2093781"/>
    <lineage>
        <taxon>Bacteria</taxon>
        <taxon>Bacillati</taxon>
        <taxon>Actinomycetota</taxon>
        <taxon>Actinomycetes</taxon>
        <taxon>Micrococcales</taxon>
        <taxon>Bogoriellaceae</taxon>
        <taxon>Georgenia</taxon>
    </lineage>
</organism>
<evidence type="ECO:0000256" key="3">
    <source>
        <dbReference type="ARBA" id="ARBA00022729"/>
    </source>
</evidence>
<dbReference type="RefSeq" id="WP_388007359.1">
    <property type="nucleotide sequence ID" value="NZ_JBHUEE010000006.1"/>
</dbReference>
<dbReference type="Gene3D" id="3.40.190.10">
    <property type="entry name" value="Periplasmic binding protein-like II"/>
    <property type="match status" value="2"/>
</dbReference>
<feature type="signal peptide" evidence="5">
    <location>
        <begin position="1"/>
        <end position="29"/>
    </location>
</feature>
<evidence type="ECO:0000256" key="1">
    <source>
        <dbReference type="ARBA" id="ARBA00008520"/>
    </source>
</evidence>
<dbReference type="PANTHER" id="PTHR30061:SF50">
    <property type="entry name" value="MALTOSE_MALTODEXTRIN-BINDING PERIPLASMIC PROTEIN"/>
    <property type="match status" value="1"/>
</dbReference>
<dbReference type="InterPro" id="IPR006059">
    <property type="entry name" value="SBP"/>
</dbReference>
<keyword evidence="3 5" id="KW-0732">Signal</keyword>
<accession>A0ABW4L5C0</accession>
<evidence type="ECO:0000256" key="5">
    <source>
        <dbReference type="SAM" id="SignalP"/>
    </source>
</evidence>
<comment type="similarity">
    <text evidence="1">Belongs to the bacterial solute-binding protein 1 family.</text>
</comment>
<dbReference type="Pfam" id="PF01547">
    <property type="entry name" value="SBP_bac_1"/>
    <property type="match status" value="1"/>
</dbReference>
<keyword evidence="7" id="KW-1185">Reference proteome</keyword>